<name>A0A3L8E708_OOCBI</name>
<dbReference type="GO" id="GO:0051015">
    <property type="term" value="F:actin filament binding"/>
    <property type="evidence" value="ECO:0007669"/>
    <property type="project" value="InterPro"/>
</dbReference>
<feature type="region of interest" description="Disordered" evidence="6">
    <location>
        <begin position="517"/>
        <end position="583"/>
    </location>
</feature>
<feature type="region of interest" description="Disordered" evidence="6">
    <location>
        <begin position="1444"/>
        <end position="1465"/>
    </location>
</feature>
<feature type="coiled-coil region" evidence="5">
    <location>
        <begin position="1863"/>
        <end position="1890"/>
    </location>
</feature>
<evidence type="ECO:0000256" key="4">
    <source>
        <dbReference type="ARBA" id="ARBA00023212"/>
    </source>
</evidence>
<gene>
    <name evidence="8" type="ORF">DMN91_001222</name>
</gene>
<dbReference type="PANTHER" id="PTHR15012:SF32">
    <property type="entry name" value="PROTEIN SHROOM"/>
    <property type="match status" value="1"/>
</dbReference>
<feature type="compositionally biased region" description="Polar residues" evidence="6">
    <location>
        <begin position="745"/>
        <end position="763"/>
    </location>
</feature>
<feature type="region of interest" description="Disordered" evidence="6">
    <location>
        <begin position="1773"/>
        <end position="1812"/>
    </location>
</feature>
<feature type="compositionally biased region" description="Basic and acidic residues" evidence="6">
    <location>
        <begin position="1243"/>
        <end position="1257"/>
    </location>
</feature>
<feature type="region of interest" description="Disordered" evidence="6">
    <location>
        <begin position="975"/>
        <end position="1291"/>
    </location>
</feature>
<proteinExistence type="inferred from homology"/>
<dbReference type="GO" id="GO:0000902">
    <property type="term" value="P:cell morphogenesis"/>
    <property type="evidence" value="ECO:0007669"/>
    <property type="project" value="TreeGrafter"/>
</dbReference>
<dbReference type="Gene3D" id="6.10.250.3120">
    <property type="match status" value="1"/>
</dbReference>
<feature type="compositionally biased region" description="Polar residues" evidence="6">
    <location>
        <begin position="548"/>
        <end position="583"/>
    </location>
</feature>
<feature type="compositionally biased region" description="Polar residues" evidence="6">
    <location>
        <begin position="1045"/>
        <end position="1059"/>
    </location>
</feature>
<dbReference type="PANTHER" id="PTHR15012">
    <property type="entry name" value="APICAL PROTEIN/SHROOM-RELATED"/>
    <property type="match status" value="1"/>
</dbReference>
<dbReference type="InterPro" id="IPR014799">
    <property type="entry name" value="ASD2_dom"/>
</dbReference>
<sequence length="2038" mass="226955">MTELQPSPPGYRVQDEAPGPPSCPPGSYKYTSHGHGSEAANFKSATSYSQEGYGLKQSPPRSVAPNEYYRRRNDGRRSSTENDLEGGNGSKKAAAVASYNDGHKKNTPGYKNDSGYSESLGFDSFTLPLNERDEASPPPTPPVRDASSLKGVCYGPGHEKYPSWPSAPERHPDEDIHSTGHSGSHRSKSWTDHTNYPKEKPAQYTRPHTKRPNPAFTQQLKTVMERCEKIPAETYESRNRSNIEEESRLWPRVDREGKALGDAEYVVPSPPEREQQSQTLSHADLEAYVRSYQDPQVSQVDLYRETTLTQAGLEEYTRVQHSQQASYAQSEGYHSYVSSVDSTTNTPFLDRLRRDSEAVAQRPAASWEDTSREGRDSVVTTSSGSASSSETLKWHGSMSDVSVSSGMPPRQGPSDRWHHGSMSDVSSVNGGILTQKPNNVCHEKWQGSMSDVSTSGIIPSTKGRHSLDKWQTSMNDRNKQGQGRPSLPAVIGHCVMSTSINEICQTSVIRESKWQESNIDDDSLNDRPQAGHQWENSSRLESDKYVQSMPQSPTRQQVGSASPQSSDNWNSMHGSMSDVSQSNGIQCSKQLIAHSARVQTPQRHHSESVLYLDRERNQRKLYPVSTTQPQESSRMTLNSSSQPQLSVAERINELEKQQQQQQMRYTYLDPEKRHRVSDPTLKAIQKKALLSFYERHHQASWRSEPQLAQGPAPAPQSPQSPQSPPPQPPPRPRASSSRRASSASDYASGTWRENVNRGQNQGSGDLPSPKHQHSNSCGSLSTDLLGPVIVGPAISIDDWVPERPPKKPHLRNAYNERVPSPDLPPPSPPTVTENEVHDCDDPLPPPPPELSDDSFTEMRKSNNVHHHQTEETAKISRERSCERHKSERHSMKRSKHNGKRDHDKSTGKSSPNSTKTGTQEQESHQFVRSSAALKHADSEMVLENGVSAGFATHRMVATGRSSLRYPATQKLMVNGRLAPTRRISEERPFPARPPAQLPDLISQRYSDSGNQRPAPQVPVESRIIRQESMRVDGTRVDASGLLRNDSGQRLESSSGQRPQPQVPKNADKNTAANPSLRPNYLPVTEAAKNPSKYLKSGNHSFSIGSPVKTGYEASSKLFPSESNPQKYHEPPKYVPNHHQRTNDVAQRNYYALPPKYVDLPKQKPQAQCPTERYSTGSPSSPPPPLAPRQNTPGRKSLPPPPRPAPPHSHQGSQSKASYLAYRRERGAPDSEGSYKRTMSPTSRMDDWPPPRDHDDPVLLRVTPHHPLQQQHHHQHHNNHHQQQHSDLSKSHSVDALHHRLDERCTQQQQHSAEVVSKLSHELSKKLQASDVRSRASENNNNDNLEDRHQHHHHHYQEKRHPEKRHDYEQRRERLSPQSVEVLNDRNRQLERERRKLAASCEPLPQNREKQLREISGSLPISDDFFRERSATIEMTSQNIELLNRRNEKRTSSVSASSNTIPTYSMSTTTSSIATTMTTTYGNGWSRRHETQSSVEATIFSDRPPPPTSSPPRSPDNVEAANARGAVPRRSGSCSSSSSSGRSIDVRVSPRALLSRSPPKSSLDSLARNEARLECTGGNRKVSSPTQTDNTGSWNRSSSPCRLSQTSETESRIERPSPSAKFRPGGRSSASSISSVSKASSSSSPRNSPVEEDKLSPTSSLCVSPQPGIEGLTLVQRTEIVLRVNAATSDAASQTDILDDTEQDSRVTERPLPESRKKLPEEIECEELSKDLASQLSPNDKLVPILVPAPEHKKPTDYVSGLFRVEATLQPRPRRRLSLEESTAACSEDADADEKKHETIPSAPVTPLSADPISPLSPTSAYFTTSEGKARFLTRYSRDVAAEELTRQEDAPTAAVPTNSLDLRQKKEELMMRLDRKLVVLKAEQEAVREEGEVNDALGARVAARVSAVARPPEASKYRLHVEEVGKITSLLLGLSGRLARVENALYGMPADHAERKILESKRDKLMDQLEEAKILKNNIDKRSVNVSAILAKYLNDEEYADYQHFINMKAKLIVDGREIQDKVKLGEEQLAALKEAID</sequence>
<feature type="compositionally biased region" description="Basic and acidic residues" evidence="6">
    <location>
        <begin position="168"/>
        <end position="178"/>
    </location>
</feature>
<reference evidence="8" key="1">
    <citation type="journal article" date="2018" name="Genome Res.">
        <title>The genomic architecture and molecular evolution of ant odorant receptors.</title>
        <authorList>
            <person name="McKenzie S.K."/>
            <person name="Kronauer D.J.C."/>
        </authorList>
    </citation>
    <scope>NUCLEOTIDE SEQUENCE [LARGE SCALE GENOMIC DNA]</scope>
    <source>
        <strain evidence="8">Clonal line C1</strain>
    </source>
</reference>
<dbReference type="InterPro" id="IPR027685">
    <property type="entry name" value="Shroom_fam"/>
</dbReference>
<keyword evidence="3" id="KW-0963">Cytoplasm</keyword>
<feature type="region of interest" description="Disordered" evidence="6">
    <location>
        <begin position="338"/>
        <end position="419"/>
    </location>
</feature>
<dbReference type="GO" id="GO:0005912">
    <property type="term" value="C:adherens junction"/>
    <property type="evidence" value="ECO:0007669"/>
    <property type="project" value="TreeGrafter"/>
</dbReference>
<keyword evidence="5" id="KW-0175">Coiled coil</keyword>
<feature type="compositionally biased region" description="Pro residues" evidence="6">
    <location>
        <begin position="1197"/>
        <end position="1206"/>
    </location>
</feature>
<feature type="compositionally biased region" description="Pro residues" evidence="6">
    <location>
        <begin position="712"/>
        <end position="732"/>
    </location>
</feature>
<evidence type="ECO:0000256" key="1">
    <source>
        <dbReference type="ARBA" id="ARBA00004245"/>
    </source>
</evidence>
<comment type="subcellular location">
    <subcellularLocation>
        <location evidence="1">Cytoplasm</location>
        <location evidence="1">Cytoskeleton</location>
    </subcellularLocation>
</comment>
<feature type="compositionally biased region" description="Basic and acidic residues" evidence="6">
    <location>
        <begin position="68"/>
        <end position="80"/>
    </location>
</feature>
<feature type="compositionally biased region" description="Basic and acidic residues" evidence="6">
    <location>
        <begin position="1221"/>
        <end position="1234"/>
    </location>
</feature>
<evidence type="ECO:0000256" key="5">
    <source>
        <dbReference type="SAM" id="Coils"/>
    </source>
</evidence>
<feature type="region of interest" description="Disordered" evidence="6">
    <location>
        <begin position="1497"/>
        <end position="1666"/>
    </location>
</feature>
<feature type="region of interest" description="Disordered" evidence="6">
    <location>
        <begin position="1"/>
        <end position="255"/>
    </location>
</feature>
<feature type="compositionally biased region" description="Low complexity" evidence="6">
    <location>
        <begin position="733"/>
        <end position="744"/>
    </location>
</feature>
<feature type="compositionally biased region" description="Basic and acidic residues" evidence="6">
    <location>
        <begin position="1358"/>
        <end position="1374"/>
    </location>
</feature>
<dbReference type="Pfam" id="PF08687">
    <property type="entry name" value="ASD2"/>
    <property type="match status" value="1"/>
</dbReference>
<comment type="similarity">
    <text evidence="2">Belongs to the shroom family.</text>
</comment>
<feature type="compositionally biased region" description="Polar residues" evidence="6">
    <location>
        <begin position="1164"/>
        <end position="1176"/>
    </location>
</feature>
<feature type="compositionally biased region" description="Basic and acidic residues" evidence="6">
    <location>
        <begin position="1022"/>
        <end position="1035"/>
    </location>
</feature>
<evidence type="ECO:0000256" key="2">
    <source>
        <dbReference type="ARBA" id="ARBA00006469"/>
    </source>
</evidence>
<feature type="compositionally biased region" description="Basic and acidic residues" evidence="6">
    <location>
        <begin position="223"/>
        <end position="255"/>
    </location>
</feature>
<feature type="region of interest" description="Disordered" evidence="6">
    <location>
        <begin position="696"/>
        <end position="933"/>
    </location>
</feature>
<evidence type="ECO:0000313" key="8">
    <source>
        <dbReference type="EMBL" id="RLU27418.1"/>
    </source>
</evidence>
<feature type="compositionally biased region" description="Polar residues" evidence="6">
    <location>
        <begin position="1580"/>
        <end position="1607"/>
    </location>
</feature>
<feature type="compositionally biased region" description="Polar residues" evidence="6">
    <location>
        <begin position="1003"/>
        <end position="1013"/>
    </location>
</feature>
<feature type="compositionally biased region" description="Basic residues" evidence="6">
    <location>
        <begin position="1270"/>
        <end position="1282"/>
    </location>
</feature>
<feature type="compositionally biased region" description="Pro residues" evidence="6">
    <location>
        <begin position="1502"/>
        <end position="1513"/>
    </location>
</feature>
<feature type="compositionally biased region" description="Low complexity" evidence="6">
    <location>
        <begin position="377"/>
        <end position="389"/>
    </location>
</feature>
<feature type="compositionally biased region" description="Polar residues" evidence="6">
    <location>
        <begin position="907"/>
        <end position="928"/>
    </location>
</feature>
<feature type="compositionally biased region" description="Basic and acidic residues" evidence="6">
    <location>
        <begin position="1702"/>
        <end position="1713"/>
    </location>
</feature>
<feature type="compositionally biased region" description="Polar residues" evidence="6">
    <location>
        <begin position="624"/>
        <end position="645"/>
    </location>
</feature>
<reference evidence="8" key="2">
    <citation type="submission" date="2018-07" db="EMBL/GenBank/DDBJ databases">
        <authorList>
            <person name="Mckenzie S.K."/>
            <person name="Kronauer D.J.C."/>
        </authorList>
    </citation>
    <scope>NUCLEOTIDE SEQUENCE</scope>
    <source>
        <strain evidence="8">Clonal line C1</strain>
    </source>
</reference>
<evidence type="ECO:0000259" key="7">
    <source>
        <dbReference type="PROSITE" id="PS51307"/>
    </source>
</evidence>
<feature type="region of interest" description="Disordered" evidence="6">
    <location>
        <begin position="1304"/>
        <end position="1378"/>
    </location>
</feature>
<organism evidence="8">
    <name type="scientific">Ooceraea biroi</name>
    <name type="common">Clonal raider ant</name>
    <name type="synonym">Cerapachys biroi</name>
    <dbReference type="NCBI Taxonomy" id="2015173"/>
    <lineage>
        <taxon>Eukaryota</taxon>
        <taxon>Metazoa</taxon>
        <taxon>Ecdysozoa</taxon>
        <taxon>Arthropoda</taxon>
        <taxon>Hexapoda</taxon>
        <taxon>Insecta</taxon>
        <taxon>Pterygota</taxon>
        <taxon>Neoptera</taxon>
        <taxon>Endopterygota</taxon>
        <taxon>Hymenoptera</taxon>
        <taxon>Apocrita</taxon>
        <taxon>Aculeata</taxon>
        <taxon>Formicoidea</taxon>
        <taxon>Formicidae</taxon>
        <taxon>Dorylinae</taxon>
        <taxon>Ooceraea</taxon>
    </lineage>
</organism>
<feature type="compositionally biased region" description="Basic and acidic residues" evidence="6">
    <location>
        <begin position="189"/>
        <end position="201"/>
    </location>
</feature>
<feature type="compositionally biased region" description="Low complexity" evidence="6">
    <location>
        <begin position="1627"/>
        <end position="1643"/>
    </location>
</feature>
<feature type="compositionally biased region" description="Low complexity" evidence="6">
    <location>
        <begin position="396"/>
        <end position="409"/>
    </location>
</feature>
<dbReference type="OrthoDB" id="10063560at2759"/>
<feature type="coiled-coil region" evidence="5">
    <location>
        <begin position="1955"/>
        <end position="1982"/>
    </location>
</feature>
<feature type="domain" description="ASD2" evidence="7">
    <location>
        <begin position="1728"/>
        <end position="2038"/>
    </location>
</feature>
<evidence type="ECO:0000256" key="6">
    <source>
        <dbReference type="SAM" id="MobiDB-lite"/>
    </source>
</evidence>
<evidence type="ECO:0000256" key="3">
    <source>
        <dbReference type="ARBA" id="ARBA00022490"/>
    </source>
</evidence>
<dbReference type="GO" id="GO:0043296">
    <property type="term" value="C:apical junction complex"/>
    <property type="evidence" value="ECO:0007669"/>
    <property type="project" value="TreeGrafter"/>
</dbReference>
<feature type="region of interest" description="Disordered" evidence="6">
    <location>
        <begin position="1688"/>
        <end position="1713"/>
    </location>
</feature>
<accession>A0A3L8E708</accession>
<protein>
    <recommendedName>
        <fullName evidence="7">ASD2 domain-containing protein</fullName>
    </recommendedName>
</protein>
<feature type="region of interest" description="Disordered" evidence="6">
    <location>
        <begin position="623"/>
        <end position="645"/>
    </location>
</feature>
<dbReference type="EMBL" id="QOIP01000001">
    <property type="protein sequence ID" value="RLU27418.1"/>
    <property type="molecule type" value="Genomic_DNA"/>
</dbReference>
<feature type="compositionally biased region" description="Basic and acidic residues" evidence="6">
    <location>
        <begin position="867"/>
        <end position="889"/>
    </location>
</feature>
<feature type="compositionally biased region" description="Basic residues" evidence="6">
    <location>
        <begin position="890"/>
        <end position="899"/>
    </location>
</feature>
<dbReference type="GO" id="GO:0016324">
    <property type="term" value="C:apical plasma membrane"/>
    <property type="evidence" value="ECO:0007669"/>
    <property type="project" value="TreeGrafter"/>
</dbReference>
<keyword evidence="4" id="KW-0206">Cytoskeleton</keyword>
<dbReference type="Proteomes" id="UP000279307">
    <property type="component" value="Chromosome 1"/>
</dbReference>
<feature type="compositionally biased region" description="Polar residues" evidence="6">
    <location>
        <begin position="338"/>
        <end position="347"/>
    </location>
</feature>
<comment type="caution">
    <text evidence="8">The sequence shown here is derived from an EMBL/GenBank/DDBJ whole genome shotgun (WGS) entry which is preliminary data.</text>
</comment>
<dbReference type="GO" id="GO:0030864">
    <property type="term" value="C:cortical actin cytoskeleton"/>
    <property type="evidence" value="ECO:0007669"/>
    <property type="project" value="TreeGrafter"/>
</dbReference>
<dbReference type="GO" id="GO:0007015">
    <property type="term" value="P:actin filament organization"/>
    <property type="evidence" value="ECO:0007669"/>
    <property type="project" value="TreeGrafter"/>
</dbReference>
<feature type="compositionally biased region" description="Low complexity" evidence="6">
    <location>
        <begin position="1528"/>
        <end position="1542"/>
    </location>
</feature>
<dbReference type="PROSITE" id="PS51307">
    <property type="entry name" value="ASD2"/>
    <property type="match status" value="1"/>
</dbReference>